<dbReference type="RefSeq" id="WP_165732661.1">
    <property type="nucleotide sequence ID" value="NZ_CP019336.1"/>
</dbReference>
<reference evidence="2 4" key="2">
    <citation type="submission" date="2017-02" db="EMBL/GenBank/DDBJ databases">
        <title>Trade-off between light-utilization and light-protection in marine flavobacteria.</title>
        <authorList>
            <person name="Kumagai Y."/>
            <person name="Yoshizawa S."/>
            <person name="Kogure K."/>
            <person name="Iwasaki W."/>
        </authorList>
    </citation>
    <scope>NUCLEOTIDE SEQUENCE [LARGE SCALE GENOMIC DNA]</scope>
    <source>
        <strain evidence="2 4">KCTC 23670</strain>
    </source>
</reference>
<proteinExistence type="predicted"/>
<evidence type="ECO:0000313" key="4">
    <source>
        <dbReference type="Proteomes" id="UP000232721"/>
    </source>
</evidence>
<keyword evidence="4" id="KW-1185">Reference proteome</keyword>
<evidence type="ECO:0000256" key="1">
    <source>
        <dbReference type="SAM" id="SignalP"/>
    </source>
</evidence>
<evidence type="ECO:0008006" key="6">
    <source>
        <dbReference type="Google" id="ProtNLM"/>
    </source>
</evidence>
<reference evidence="3" key="3">
    <citation type="submission" date="2023-06" db="EMBL/GenBank/DDBJ databases">
        <authorList>
            <person name="Lucena T."/>
            <person name="Sun Q."/>
        </authorList>
    </citation>
    <scope>NUCLEOTIDE SEQUENCE</scope>
    <source>
        <strain evidence="3">CECT 8670</strain>
    </source>
</reference>
<evidence type="ECO:0000313" key="5">
    <source>
        <dbReference type="Proteomes" id="UP001228636"/>
    </source>
</evidence>
<organism evidence="3 5">
    <name type="scientific">Polaribacter sejongensis</name>
    <dbReference type="NCBI Taxonomy" id="985043"/>
    <lineage>
        <taxon>Bacteria</taxon>
        <taxon>Pseudomonadati</taxon>
        <taxon>Bacteroidota</taxon>
        <taxon>Flavobacteriia</taxon>
        <taxon>Flavobacteriales</taxon>
        <taxon>Flavobacteriaceae</taxon>
    </lineage>
</organism>
<gene>
    <name evidence="2" type="ORF">BTO15_00415</name>
    <name evidence="3" type="ORF">QWY81_11165</name>
</gene>
<feature type="signal peptide" evidence="1">
    <location>
        <begin position="1"/>
        <end position="18"/>
    </location>
</feature>
<dbReference type="EMBL" id="JAUFQH010000008">
    <property type="protein sequence ID" value="MDN3620013.1"/>
    <property type="molecule type" value="Genomic_DNA"/>
</dbReference>
<keyword evidence="1" id="KW-0732">Signal</keyword>
<dbReference type="EMBL" id="CP019336">
    <property type="protein sequence ID" value="AUC20670.1"/>
    <property type="molecule type" value="Genomic_DNA"/>
</dbReference>
<evidence type="ECO:0000313" key="2">
    <source>
        <dbReference type="EMBL" id="AUC20670.1"/>
    </source>
</evidence>
<feature type="chain" id="PRO_5042483788" description="DUF4890 domain-containing protein" evidence="1">
    <location>
        <begin position="19"/>
        <end position="118"/>
    </location>
</feature>
<sequence length="118" mass="13587">MKKIILILLLVVSFSATYGQNKFQERQNKYFVEAAAKEYNLNEAQQKELTELRTTMVVAYGESQKEAKAGTITKEEKKAKNGEASKEFNNGVIKLTGKNYKELAPFFKRMREELKEVK</sequence>
<protein>
    <recommendedName>
        <fullName evidence="6">DUF4890 domain-containing protein</fullName>
    </recommendedName>
</protein>
<accession>A0AAJ1QY07</accession>
<dbReference type="Proteomes" id="UP001228636">
    <property type="component" value="Unassembled WGS sequence"/>
</dbReference>
<evidence type="ECO:0000313" key="3">
    <source>
        <dbReference type="EMBL" id="MDN3620013.1"/>
    </source>
</evidence>
<dbReference type="AlphaFoldDB" id="A0AAJ1QY07"/>
<reference evidence="3 5" key="1">
    <citation type="journal article" date="2014" name="Int. J. Syst. Evol. Microbiol.">
        <title>Complete genome sequence of Corynebacterium casei LMG S-19264T (=DSM 44701T), isolated from a smear-ripened cheese.</title>
        <authorList>
            <consortium name="US DOE Joint Genome Institute (JGI-PGF)"/>
            <person name="Walter F."/>
            <person name="Albersmeier A."/>
            <person name="Kalinowski J."/>
            <person name="Ruckert C."/>
        </authorList>
    </citation>
    <scope>NUCLEOTIDE SEQUENCE [LARGE SCALE GENOMIC DNA]</scope>
    <source>
        <strain evidence="3 5">CECT 8670</strain>
    </source>
</reference>
<name>A0AAJ1QY07_9FLAO</name>
<dbReference type="Proteomes" id="UP000232721">
    <property type="component" value="Chromosome"/>
</dbReference>